<dbReference type="EMBL" id="JARBHB010000003">
    <property type="protein sequence ID" value="KAJ8888617.1"/>
    <property type="molecule type" value="Genomic_DNA"/>
</dbReference>
<dbReference type="Proteomes" id="UP001159363">
    <property type="component" value="Chromosome 3"/>
</dbReference>
<gene>
    <name evidence="1" type="ORF">PR048_008109</name>
</gene>
<comment type="caution">
    <text evidence="1">The sequence shown here is derived from an EMBL/GenBank/DDBJ whole genome shotgun (WGS) entry which is preliminary data.</text>
</comment>
<keyword evidence="2" id="KW-1185">Reference proteome</keyword>
<name>A0ABQ9HW53_9NEOP</name>
<protein>
    <recommendedName>
        <fullName evidence="3">DUF4371 domain-containing protein</fullName>
    </recommendedName>
</protein>
<reference evidence="1 2" key="1">
    <citation type="submission" date="2023-02" db="EMBL/GenBank/DDBJ databases">
        <title>LHISI_Scaffold_Assembly.</title>
        <authorList>
            <person name="Stuart O.P."/>
            <person name="Cleave R."/>
            <person name="Magrath M.J.L."/>
            <person name="Mikheyev A.S."/>
        </authorList>
    </citation>
    <scope>NUCLEOTIDE SEQUENCE [LARGE SCALE GENOMIC DNA]</scope>
    <source>
        <strain evidence="1">Daus_M_001</strain>
        <tissue evidence="1">Leg muscle</tissue>
    </source>
</reference>
<dbReference type="PANTHER" id="PTHR45749:SF21">
    <property type="entry name" value="DUF4371 DOMAIN-CONTAINING PROTEIN"/>
    <property type="match status" value="1"/>
</dbReference>
<evidence type="ECO:0000313" key="1">
    <source>
        <dbReference type="EMBL" id="KAJ8888617.1"/>
    </source>
</evidence>
<accession>A0ABQ9HW53</accession>
<dbReference type="PANTHER" id="PTHR45749">
    <property type="match status" value="1"/>
</dbReference>
<sequence length="310" mass="35832">MARDYRQNKDDKWISATIRGQTGPLTYAVETCEGMKWRHHIDQLGVRLRCWYRKKKHNCQEVGHAVDVGTNERENYVICDTTAGSKVKCAKENSQIREVQGNSIMQIKEKRTAGMERRDPSPDFKGFSTDNMYTCKSKVDPTFIVTGFSNWKKLQRNFHIMKGSFTFQSKASQKDLITIVSSIKFLVTRGLALRSKQEKEGNLYELLELRGNEIPDIKDWLFKRHNWLSHVVRNLNQDIKKNKYCALIVDETTDNSTKEQVSSSLRHVNDDFDVFDDFIGLYETSSTTGDTLTDIIEDVLLRLNLPVEDC</sequence>
<evidence type="ECO:0000313" key="2">
    <source>
        <dbReference type="Proteomes" id="UP001159363"/>
    </source>
</evidence>
<evidence type="ECO:0008006" key="3">
    <source>
        <dbReference type="Google" id="ProtNLM"/>
    </source>
</evidence>
<proteinExistence type="predicted"/>
<organism evidence="1 2">
    <name type="scientific">Dryococelus australis</name>
    <dbReference type="NCBI Taxonomy" id="614101"/>
    <lineage>
        <taxon>Eukaryota</taxon>
        <taxon>Metazoa</taxon>
        <taxon>Ecdysozoa</taxon>
        <taxon>Arthropoda</taxon>
        <taxon>Hexapoda</taxon>
        <taxon>Insecta</taxon>
        <taxon>Pterygota</taxon>
        <taxon>Neoptera</taxon>
        <taxon>Polyneoptera</taxon>
        <taxon>Phasmatodea</taxon>
        <taxon>Verophasmatodea</taxon>
        <taxon>Anareolatae</taxon>
        <taxon>Phasmatidae</taxon>
        <taxon>Eurycanthinae</taxon>
        <taxon>Dryococelus</taxon>
    </lineage>
</organism>